<reference evidence="1 2" key="1">
    <citation type="submission" date="2017-09" db="EMBL/GenBank/DDBJ databases">
        <authorList>
            <consortium name="International Durum Wheat Genome Sequencing Consortium (IDWGSC)"/>
            <person name="Milanesi L."/>
        </authorList>
    </citation>
    <scope>NUCLEOTIDE SEQUENCE [LARGE SCALE GENOMIC DNA]</scope>
    <source>
        <strain evidence="2">cv. Svevo</strain>
    </source>
</reference>
<evidence type="ECO:0000313" key="2">
    <source>
        <dbReference type="Proteomes" id="UP000324705"/>
    </source>
</evidence>
<accession>A0A9R0R867</accession>
<proteinExistence type="predicted"/>
<dbReference type="AlphaFoldDB" id="A0A9R0R867"/>
<dbReference type="EMBL" id="LT934115">
    <property type="protein sequence ID" value="VAH55752.1"/>
    <property type="molecule type" value="Genomic_DNA"/>
</dbReference>
<sequence length="174" mass="19671">MHSIFLRIVCASTTPMFRYEESARCPVHQNNEPKTPDCTPRQHRNVATQCQGGVAMGERIPLNPFTSVASYFLLHLFERKSATTCSHGISFRSVAFRSLSCLGNHHDVQPRRCQPTTPASIGNLLFLILLPWTSVWNIEGLTNQKHFNSSHQSAYVLAQSAQPFHVTDQWTYDV</sequence>
<gene>
    <name evidence="1" type="ORF">TRITD_3Av1G004020</name>
</gene>
<keyword evidence="2" id="KW-1185">Reference proteome</keyword>
<organism evidence="1 2">
    <name type="scientific">Triticum turgidum subsp. durum</name>
    <name type="common">Durum wheat</name>
    <name type="synonym">Triticum durum</name>
    <dbReference type="NCBI Taxonomy" id="4567"/>
    <lineage>
        <taxon>Eukaryota</taxon>
        <taxon>Viridiplantae</taxon>
        <taxon>Streptophyta</taxon>
        <taxon>Embryophyta</taxon>
        <taxon>Tracheophyta</taxon>
        <taxon>Spermatophyta</taxon>
        <taxon>Magnoliopsida</taxon>
        <taxon>Liliopsida</taxon>
        <taxon>Poales</taxon>
        <taxon>Poaceae</taxon>
        <taxon>BOP clade</taxon>
        <taxon>Pooideae</taxon>
        <taxon>Triticodae</taxon>
        <taxon>Triticeae</taxon>
        <taxon>Triticinae</taxon>
        <taxon>Triticum</taxon>
    </lineage>
</organism>
<dbReference type="Proteomes" id="UP000324705">
    <property type="component" value="Chromosome 3A"/>
</dbReference>
<dbReference type="Gramene" id="TRITD3Av1G004020.1">
    <property type="protein sequence ID" value="TRITD3Av1G004020.1"/>
    <property type="gene ID" value="TRITD3Av1G004020"/>
</dbReference>
<name>A0A9R0R867_TRITD</name>
<evidence type="ECO:0000313" key="1">
    <source>
        <dbReference type="EMBL" id="VAH55752.1"/>
    </source>
</evidence>
<protein>
    <submittedName>
        <fullName evidence="1">Uncharacterized protein</fullName>
    </submittedName>
</protein>